<gene>
    <name evidence="2" type="ORF">FSP39_009504</name>
</gene>
<protein>
    <submittedName>
        <fullName evidence="2">Uncharacterized protein</fullName>
    </submittedName>
</protein>
<evidence type="ECO:0000313" key="3">
    <source>
        <dbReference type="Proteomes" id="UP001186944"/>
    </source>
</evidence>
<evidence type="ECO:0000313" key="2">
    <source>
        <dbReference type="EMBL" id="KAK3107210.1"/>
    </source>
</evidence>
<feature type="compositionally biased region" description="Low complexity" evidence="1">
    <location>
        <begin position="35"/>
        <end position="45"/>
    </location>
</feature>
<sequence length="658" mass="74681">MFLHSGVGIHLRNPVDPGMEDDNFDESWPSTERPSTTGVSSVGSSEPIVSTEGLGSTLGSLDSPRGTASSFDEQPYRPVFARGNVSKFQERAHVPDPAFQRVKKPSRPEDDILYQWRIKRRLEVARTAADKTPTANKFGFLSKTKQEVDEDDGEIDALDDRKYIVYEEKLLELFRSCRKCASPTLSTLEYVRGSMLKMTQECGSCGHIWSWMNQPMIGTIPAGNLALSSAIIFSGLLPTKVLRLFKSINLLSISVDTYLKHQRSYLHPAISKEWSRFQQKYFAEMRRQQMSLVLGGDGRSDSPGHCAKYGSYAVLDLRVMLVVEVQVVQSNEVKGSCHMEKEGLRRCVDTITSHDLSIETLVTDRHVQIGKWVRENMPDTVHNYDVWHVAKGVKKKLISLAREKDCHEIQDWIQSISNHLYWSAASSQDGNGQLILQKWQSVANHVMNIHEHRGDLFPECAHETLEGRERQKPWLKPGSKVADKFEEIVFSRQLEKDIPKLSPGAQTSALEGFHSVINHFAPKMYHFSYQGMQSRILLAAMHYNENGMREQATTKDGKKRYNIVFPKFKHGKHTTREVKVPVSYEYVKRLMFRVQYLASTHNLAEGVKQSSIKPAPPPLASLYDRPEKSVAIQSFQSRFNLVEPESLCMSPQDMDTCS</sequence>
<feature type="region of interest" description="Disordered" evidence="1">
    <location>
        <begin position="11"/>
        <end position="73"/>
    </location>
</feature>
<name>A0AA88YK90_PINIB</name>
<dbReference type="PANTHER" id="PTHR31751">
    <property type="entry name" value="SI:CH211-108C17.2-RELATED-RELATED"/>
    <property type="match status" value="1"/>
</dbReference>
<dbReference type="PANTHER" id="PTHR31751:SF42">
    <property type="entry name" value="PROTEIN CBG10204"/>
    <property type="match status" value="1"/>
</dbReference>
<dbReference type="Proteomes" id="UP001186944">
    <property type="component" value="Unassembled WGS sequence"/>
</dbReference>
<reference evidence="2" key="1">
    <citation type="submission" date="2019-08" db="EMBL/GenBank/DDBJ databases">
        <title>The improved chromosome-level genome for the pearl oyster Pinctada fucata martensii using PacBio sequencing and Hi-C.</title>
        <authorList>
            <person name="Zheng Z."/>
        </authorList>
    </citation>
    <scope>NUCLEOTIDE SEQUENCE</scope>
    <source>
        <strain evidence="2">ZZ-2019</strain>
        <tissue evidence="2">Adductor muscle</tissue>
    </source>
</reference>
<feature type="compositionally biased region" description="Polar residues" evidence="1">
    <location>
        <begin position="53"/>
        <end position="72"/>
    </location>
</feature>
<proteinExistence type="predicted"/>
<organism evidence="2 3">
    <name type="scientific">Pinctada imbricata</name>
    <name type="common">Atlantic pearl-oyster</name>
    <name type="synonym">Pinctada martensii</name>
    <dbReference type="NCBI Taxonomy" id="66713"/>
    <lineage>
        <taxon>Eukaryota</taxon>
        <taxon>Metazoa</taxon>
        <taxon>Spiralia</taxon>
        <taxon>Lophotrochozoa</taxon>
        <taxon>Mollusca</taxon>
        <taxon>Bivalvia</taxon>
        <taxon>Autobranchia</taxon>
        <taxon>Pteriomorphia</taxon>
        <taxon>Pterioida</taxon>
        <taxon>Pterioidea</taxon>
        <taxon>Pteriidae</taxon>
        <taxon>Pinctada</taxon>
    </lineage>
</organism>
<evidence type="ECO:0000256" key="1">
    <source>
        <dbReference type="SAM" id="MobiDB-lite"/>
    </source>
</evidence>
<comment type="caution">
    <text evidence="2">The sequence shown here is derived from an EMBL/GenBank/DDBJ whole genome shotgun (WGS) entry which is preliminary data.</text>
</comment>
<dbReference type="AlphaFoldDB" id="A0AA88YK90"/>
<accession>A0AA88YK90</accession>
<dbReference type="EMBL" id="VSWD01000002">
    <property type="protein sequence ID" value="KAK3107210.1"/>
    <property type="molecule type" value="Genomic_DNA"/>
</dbReference>
<keyword evidence="3" id="KW-1185">Reference proteome</keyword>